<evidence type="ECO:0000313" key="2">
    <source>
        <dbReference type="Proteomes" id="UP001218218"/>
    </source>
</evidence>
<reference evidence="1" key="1">
    <citation type="submission" date="2023-03" db="EMBL/GenBank/DDBJ databases">
        <title>Massive genome expansion in bonnet fungi (Mycena s.s.) driven by repeated elements and novel gene families across ecological guilds.</title>
        <authorList>
            <consortium name="Lawrence Berkeley National Laboratory"/>
            <person name="Harder C.B."/>
            <person name="Miyauchi S."/>
            <person name="Viragh M."/>
            <person name="Kuo A."/>
            <person name="Thoen E."/>
            <person name="Andreopoulos B."/>
            <person name="Lu D."/>
            <person name="Skrede I."/>
            <person name="Drula E."/>
            <person name="Henrissat B."/>
            <person name="Morin E."/>
            <person name="Kohler A."/>
            <person name="Barry K."/>
            <person name="LaButti K."/>
            <person name="Morin E."/>
            <person name="Salamov A."/>
            <person name="Lipzen A."/>
            <person name="Mereny Z."/>
            <person name="Hegedus B."/>
            <person name="Baldrian P."/>
            <person name="Stursova M."/>
            <person name="Weitz H."/>
            <person name="Taylor A."/>
            <person name="Grigoriev I.V."/>
            <person name="Nagy L.G."/>
            <person name="Martin F."/>
            <person name="Kauserud H."/>
        </authorList>
    </citation>
    <scope>NUCLEOTIDE SEQUENCE</scope>
    <source>
        <strain evidence="1">CBHHK002</strain>
    </source>
</reference>
<gene>
    <name evidence="1" type="ORF">DFH08DRAFT_1082502</name>
</gene>
<name>A0AAD7ENT7_9AGAR</name>
<keyword evidence="2" id="KW-1185">Reference proteome</keyword>
<sequence length="375" mass="41940">MPELLDHILGFLHGDRTTLRSCATSSRVLTPVAQRHLFYWITSLKLQANYITPARLRVILAGSPHLAPLIPRVDLSISVEADAELASPTLDAARLLIGLPSVRRVEVIGSYHHLRLLGRLLGDYTSQLKEIVFRHTFVPQTLADGDLPWPPAAKNSMCTRLTRLALVGSDSLMTWLVNEACPFNISHLVDVDVSGGIRGNGMHKHTQPLLEHARFTIQRLRFPMALVSPAHGGPFIYLTRFPALTHLTANTPMEELSYIFPAMEKLDPQNNIREVLFTSPAFDDPVAGQQLEPMLREFDAAFAALPLPACKCVEIQVHKTRRNLPQYLIRRIEELKPQAVPFIHQREAAALSPRHLRHFVTSLSAAKVRNFDGNS</sequence>
<evidence type="ECO:0000313" key="1">
    <source>
        <dbReference type="EMBL" id="KAJ7340014.1"/>
    </source>
</evidence>
<organism evidence="1 2">
    <name type="scientific">Mycena albidolilacea</name>
    <dbReference type="NCBI Taxonomy" id="1033008"/>
    <lineage>
        <taxon>Eukaryota</taxon>
        <taxon>Fungi</taxon>
        <taxon>Dikarya</taxon>
        <taxon>Basidiomycota</taxon>
        <taxon>Agaricomycotina</taxon>
        <taxon>Agaricomycetes</taxon>
        <taxon>Agaricomycetidae</taxon>
        <taxon>Agaricales</taxon>
        <taxon>Marasmiineae</taxon>
        <taxon>Mycenaceae</taxon>
        <taxon>Mycena</taxon>
    </lineage>
</organism>
<protein>
    <submittedName>
        <fullName evidence="1">Uncharacterized protein</fullName>
    </submittedName>
</protein>
<comment type="caution">
    <text evidence="1">The sequence shown here is derived from an EMBL/GenBank/DDBJ whole genome shotgun (WGS) entry which is preliminary data.</text>
</comment>
<dbReference type="Proteomes" id="UP001218218">
    <property type="component" value="Unassembled WGS sequence"/>
</dbReference>
<proteinExistence type="predicted"/>
<dbReference type="AlphaFoldDB" id="A0AAD7ENT7"/>
<dbReference type="EMBL" id="JARIHO010000027">
    <property type="protein sequence ID" value="KAJ7340014.1"/>
    <property type="molecule type" value="Genomic_DNA"/>
</dbReference>
<accession>A0AAD7ENT7</accession>